<keyword evidence="1" id="KW-0614">Plasmid</keyword>
<reference evidence="1 2" key="1">
    <citation type="submission" date="2017-08" db="EMBL/GenBank/DDBJ databases">
        <title>Complete genome sequence of Gluconacetobacter saccharivorans CV1 isolated from Fermented Vinegar.</title>
        <authorList>
            <person name="Kim S.-Y."/>
        </authorList>
    </citation>
    <scope>NUCLEOTIDE SEQUENCE [LARGE SCALE GENOMIC DNA]</scope>
    <source>
        <strain evidence="1 2">CV1</strain>
        <plasmid evidence="1 2">unnamed3</plasmid>
    </source>
</reference>
<proteinExistence type="predicted"/>
<accession>A0A347WH18</accession>
<dbReference type="RefSeq" id="WP_257997704.1">
    <property type="nucleotide sequence ID" value="NZ_CP023039.1"/>
</dbReference>
<evidence type="ECO:0000313" key="2">
    <source>
        <dbReference type="Proteomes" id="UP000264120"/>
    </source>
</evidence>
<protein>
    <submittedName>
        <fullName evidence="1">Uncharacterized protein</fullName>
    </submittedName>
</protein>
<dbReference type="Proteomes" id="UP000264120">
    <property type="component" value="Plasmid unnamed3"/>
</dbReference>
<geneLocation type="plasmid" evidence="1 2">
    <name>unnamed3</name>
</geneLocation>
<dbReference type="EMBL" id="CP023039">
    <property type="protein sequence ID" value="AXY24161.1"/>
    <property type="molecule type" value="Genomic_DNA"/>
</dbReference>
<name>A0A347WH18_9PROT</name>
<dbReference type="KEGG" id="ksc:CD178_03417"/>
<gene>
    <name evidence="1" type="ORF">CD178_03417</name>
</gene>
<sequence>MDSFTLNTFGIVVPFAIFTLVFGLALGPIANRLAKWRQSL</sequence>
<dbReference type="AlphaFoldDB" id="A0A347WH18"/>
<dbReference type="GeneID" id="98315135"/>
<evidence type="ECO:0000313" key="1">
    <source>
        <dbReference type="EMBL" id="AXY24161.1"/>
    </source>
</evidence>
<keyword evidence="2" id="KW-1185">Reference proteome</keyword>
<organism evidence="1 2">
    <name type="scientific">Komagataeibacter saccharivorans</name>
    <dbReference type="NCBI Taxonomy" id="265959"/>
    <lineage>
        <taxon>Bacteria</taxon>
        <taxon>Pseudomonadati</taxon>
        <taxon>Pseudomonadota</taxon>
        <taxon>Alphaproteobacteria</taxon>
        <taxon>Acetobacterales</taxon>
        <taxon>Acetobacteraceae</taxon>
        <taxon>Komagataeibacter</taxon>
    </lineage>
</organism>